<evidence type="ECO:0000313" key="10">
    <source>
        <dbReference type="EMBL" id="MDG0816628.1"/>
    </source>
</evidence>
<dbReference type="EMBL" id="JANRMI010000002">
    <property type="protein sequence ID" value="MDG0816628.1"/>
    <property type="molecule type" value="Genomic_DNA"/>
</dbReference>
<reference evidence="10" key="1">
    <citation type="submission" date="2022-08" db="EMBL/GenBank/DDBJ databases">
        <title>Novel Bdellovibrio Species Isolated from Svalbard: Designation Bdellovibrio svalbardensis.</title>
        <authorList>
            <person name="Mitchell R.J."/>
            <person name="Choi S.Y."/>
        </authorList>
    </citation>
    <scope>NUCLEOTIDE SEQUENCE</scope>
    <source>
        <strain evidence="10">PAP01</strain>
    </source>
</reference>
<proteinExistence type="inferred from homology"/>
<dbReference type="PANTHER" id="PTHR43766:SF1">
    <property type="entry name" value="TRYPTOPHAN--TRNA LIGASE, MITOCHONDRIAL"/>
    <property type="match status" value="1"/>
</dbReference>
<dbReference type="SUPFAM" id="SSF52374">
    <property type="entry name" value="Nucleotidylyl transferase"/>
    <property type="match status" value="1"/>
</dbReference>
<dbReference type="PANTHER" id="PTHR43766">
    <property type="entry name" value="TRYPTOPHAN--TRNA LIGASE, MITOCHONDRIAL"/>
    <property type="match status" value="1"/>
</dbReference>
<evidence type="ECO:0000256" key="3">
    <source>
        <dbReference type="ARBA" id="ARBA00022598"/>
    </source>
</evidence>
<dbReference type="PRINTS" id="PR01039">
    <property type="entry name" value="TRNASYNTHTRP"/>
</dbReference>
<gene>
    <name evidence="10" type="primary">trpS</name>
    <name evidence="10" type="ORF">NWE73_09650</name>
</gene>
<evidence type="ECO:0000256" key="9">
    <source>
        <dbReference type="RuleBase" id="RU363036"/>
    </source>
</evidence>
<dbReference type="GO" id="GO:0004830">
    <property type="term" value="F:tryptophan-tRNA ligase activity"/>
    <property type="evidence" value="ECO:0007669"/>
    <property type="project" value="UniProtKB-EC"/>
</dbReference>
<evidence type="ECO:0000256" key="4">
    <source>
        <dbReference type="ARBA" id="ARBA00022741"/>
    </source>
</evidence>
<dbReference type="Pfam" id="PF00579">
    <property type="entry name" value="tRNA-synt_1b"/>
    <property type="match status" value="1"/>
</dbReference>
<evidence type="ECO:0000313" key="11">
    <source>
        <dbReference type="Proteomes" id="UP001152321"/>
    </source>
</evidence>
<comment type="similarity">
    <text evidence="1 9">Belongs to the class-I aminoacyl-tRNA synthetase family.</text>
</comment>
<dbReference type="InterPro" id="IPR050203">
    <property type="entry name" value="Trp-tRNA_synthetase"/>
</dbReference>
<dbReference type="InterPro" id="IPR002306">
    <property type="entry name" value="Trp-tRNA-ligase"/>
</dbReference>
<evidence type="ECO:0000256" key="7">
    <source>
        <dbReference type="ARBA" id="ARBA00023146"/>
    </source>
</evidence>
<dbReference type="EC" id="6.1.1.2" evidence="2 8"/>
<dbReference type="InterPro" id="IPR002305">
    <property type="entry name" value="aa-tRNA-synth_Ic"/>
</dbReference>
<sequence>MSDVTQAAPQAPTQPVRKPRVMSGMRVTGRLHIGHYFGALQNWVQLQDEYECFFGAMDWHGMTTAYKSPKEIAPWTREMIAEFIAWGVDPEKCTLFVQSQIPEHIELFMIFANITPMGWLERVNTWKDAVEEMKATDTHNLGRFAYPVLQAADIAIYRAQKVPVGADQVSHLEISREIVRRFNHLYKAKLPEMNPMLTEIPLVTGLDGRKMSKSYGNTLYLTEDSEKDLKKKVNLMVTDPARVRREDVGEPSKCSVYGYHKLYSTAEDLQWVEAGCRSAGIGCGDCKARLSQNLEKISAGPREKKKELLNNPTQLDSIIAAGCAKARKEAQKTLDIVRSSMKWPEK</sequence>
<evidence type="ECO:0000256" key="5">
    <source>
        <dbReference type="ARBA" id="ARBA00022840"/>
    </source>
</evidence>
<organism evidence="10 11">
    <name type="scientific">Bdellovibrio svalbardensis</name>
    <dbReference type="NCBI Taxonomy" id="2972972"/>
    <lineage>
        <taxon>Bacteria</taxon>
        <taxon>Pseudomonadati</taxon>
        <taxon>Bdellovibrionota</taxon>
        <taxon>Bdellovibrionia</taxon>
        <taxon>Bdellovibrionales</taxon>
        <taxon>Pseudobdellovibrionaceae</taxon>
        <taxon>Bdellovibrio</taxon>
    </lineage>
</organism>
<dbReference type="NCBIfam" id="TIGR00233">
    <property type="entry name" value="trpS"/>
    <property type="match status" value="1"/>
</dbReference>
<dbReference type="Gene3D" id="3.40.50.620">
    <property type="entry name" value="HUPs"/>
    <property type="match status" value="1"/>
</dbReference>
<keyword evidence="7 9" id="KW-0030">Aminoacyl-tRNA synthetase</keyword>
<dbReference type="Proteomes" id="UP001152321">
    <property type="component" value="Unassembled WGS sequence"/>
</dbReference>
<evidence type="ECO:0000256" key="2">
    <source>
        <dbReference type="ARBA" id="ARBA00013161"/>
    </source>
</evidence>
<name>A0ABT6DIL1_9BACT</name>
<dbReference type="CDD" id="cd00806">
    <property type="entry name" value="TrpRS_core"/>
    <property type="match status" value="1"/>
</dbReference>
<keyword evidence="5 9" id="KW-0067">ATP-binding</keyword>
<evidence type="ECO:0000256" key="1">
    <source>
        <dbReference type="ARBA" id="ARBA00005594"/>
    </source>
</evidence>
<comment type="caution">
    <text evidence="10">The sequence shown here is derived from an EMBL/GenBank/DDBJ whole genome shotgun (WGS) entry which is preliminary data.</text>
</comment>
<keyword evidence="6 9" id="KW-0648">Protein biosynthesis</keyword>
<keyword evidence="11" id="KW-1185">Reference proteome</keyword>
<accession>A0ABT6DIL1</accession>
<dbReference type="InterPro" id="IPR014729">
    <property type="entry name" value="Rossmann-like_a/b/a_fold"/>
</dbReference>
<keyword evidence="4 9" id="KW-0547">Nucleotide-binding</keyword>
<dbReference type="RefSeq" id="WP_277578105.1">
    <property type="nucleotide sequence ID" value="NZ_JANRMI010000002.1"/>
</dbReference>
<protein>
    <recommendedName>
        <fullName evidence="2 8">Tryptophan--tRNA ligase</fullName>
        <ecNumber evidence="2 8">6.1.1.2</ecNumber>
    </recommendedName>
</protein>
<keyword evidence="3 9" id="KW-0436">Ligase</keyword>
<evidence type="ECO:0000256" key="8">
    <source>
        <dbReference type="NCBIfam" id="TIGR00233"/>
    </source>
</evidence>
<dbReference type="Gene3D" id="1.10.240.10">
    <property type="entry name" value="Tyrosyl-Transfer RNA Synthetase"/>
    <property type="match status" value="1"/>
</dbReference>
<evidence type="ECO:0000256" key="6">
    <source>
        <dbReference type="ARBA" id="ARBA00022917"/>
    </source>
</evidence>